<feature type="chain" id="PRO_5039936790" evidence="1">
    <location>
        <begin position="22"/>
        <end position="216"/>
    </location>
</feature>
<keyword evidence="1" id="KW-0732">Signal</keyword>
<evidence type="ECO:0000313" key="3">
    <source>
        <dbReference type="RefSeq" id="XP_025029497.1"/>
    </source>
</evidence>
<dbReference type="CDD" id="cd00220">
    <property type="entry name" value="VMO-I"/>
    <property type="match status" value="1"/>
</dbReference>
<dbReference type="AlphaFoldDB" id="A0A9F5N3C5"/>
<accession>A0A9F5N3C5</accession>
<dbReference type="InterPro" id="IPR036706">
    <property type="entry name" value="VOMI_sf"/>
</dbReference>
<keyword evidence="2" id="KW-1185">Reference proteome</keyword>
<evidence type="ECO:0000313" key="2">
    <source>
        <dbReference type="Proteomes" id="UP000695026"/>
    </source>
</evidence>
<dbReference type="Pfam" id="PF03762">
    <property type="entry name" value="VOMI"/>
    <property type="match status" value="1"/>
</dbReference>
<dbReference type="Gene3D" id="2.100.10.20">
    <property type="entry name" value="Vitelline membrane outer layer protein I (VOMI)"/>
    <property type="match status" value="1"/>
</dbReference>
<dbReference type="PANTHER" id="PTHR18841">
    <property type="entry name" value="VITELLINE MEMBRANE OUTER LAYER PROTEIN I-RELATED"/>
    <property type="match status" value="1"/>
</dbReference>
<dbReference type="RefSeq" id="XP_025029497.1">
    <property type="nucleotide sequence ID" value="XM_025173729.1"/>
</dbReference>
<gene>
    <name evidence="3" type="primary">LOC112542020</name>
</gene>
<evidence type="ECO:0000256" key="1">
    <source>
        <dbReference type="SAM" id="SignalP"/>
    </source>
</evidence>
<dbReference type="GO" id="GO:0005615">
    <property type="term" value="C:extracellular space"/>
    <property type="evidence" value="ECO:0007669"/>
    <property type="project" value="TreeGrafter"/>
</dbReference>
<organism evidence="2 3">
    <name type="scientific">Python bivittatus</name>
    <name type="common">Burmese python</name>
    <name type="synonym">Python molurus bivittatus</name>
    <dbReference type="NCBI Taxonomy" id="176946"/>
    <lineage>
        <taxon>Eukaryota</taxon>
        <taxon>Metazoa</taxon>
        <taxon>Chordata</taxon>
        <taxon>Craniata</taxon>
        <taxon>Vertebrata</taxon>
        <taxon>Euteleostomi</taxon>
        <taxon>Lepidosauria</taxon>
        <taxon>Squamata</taxon>
        <taxon>Bifurcata</taxon>
        <taxon>Unidentata</taxon>
        <taxon>Episquamata</taxon>
        <taxon>Toxicofera</taxon>
        <taxon>Serpentes</taxon>
        <taxon>Henophidia</taxon>
        <taxon>Pythonidae</taxon>
        <taxon>Python</taxon>
    </lineage>
</organism>
<dbReference type="SUPFAM" id="SSF51092">
    <property type="entry name" value="Vitelline membrane outer protein-I (VMO-I)"/>
    <property type="match status" value="1"/>
</dbReference>
<dbReference type="OrthoDB" id="6344411at2759"/>
<proteinExistence type="predicted"/>
<dbReference type="GeneID" id="112542020"/>
<protein>
    <submittedName>
        <fullName evidence="3">Vitelline membrane outer layer protein 1-like</fullName>
    </submittedName>
</protein>
<dbReference type="KEGG" id="pbi:112542020"/>
<name>A0A9F5N3C5_PYTBI</name>
<feature type="non-terminal residue" evidence="3">
    <location>
        <position position="216"/>
    </location>
</feature>
<feature type="signal peptide" evidence="1">
    <location>
        <begin position="1"/>
        <end position="21"/>
    </location>
</feature>
<dbReference type="InterPro" id="IPR005515">
    <property type="entry name" value="VOMI"/>
</dbReference>
<dbReference type="PANTHER" id="PTHR18841:SF2">
    <property type="entry name" value="VITELLINE MEMBRANE OUTER LAYER PROTEIN 1 HOMOLOG"/>
    <property type="match status" value="1"/>
</dbReference>
<reference evidence="3" key="1">
    <citation type="submission" date="2025-08" db="UniProtKB">
        <authorList>
            <consortium name="RefSeq"/>
        </authorList>
    </citation>
    <scope>IDENTIFICATION</scope>
    <source>
        <tissue evidence="3">Liver</tissue>
    </source>
</reference>
<dbReference type="Proteomes" id="UP000695026">
    <property type="component" value="Unplaced"/>
</dbReference>
<dbReference type="OMA" id="NGGPWGY"/>
<sequence length="216" mass="23838">MELSISIVVFLILSCCLRGEGAPHYVSVISVENGGPWGYWGKKEFCSHGHASGFVLKVEPYQGGTRHEDDTALNGIRLFCDDHKFISSTVGKWGAWSAIKYCNQGSKLVAFSLRVEGPQGLSDDTAANNIKFMCSNREILESNSLEWGKYGSWSDTCNPMSFICGLQTKVEIVQGIDDDTSLNDVRFFCCKPTLDIISLYAQQLGIYIVCTSLAHL</sequence>